<dbReference type="GO" id="GO:0006355">
    <property type="term" value="P:regulation of DNA-templated transcription"/>
    <property type="evidence" value="ECO:0007669"/>
    <property type="project" value="InterPro"/>
</dbReference>
<comment type="caution">
    <text evidence="5">The sequence shown here is derived from an EMBL/GenBank/DDBJ whole genome shotgun (WGS) entry which is preliminary data.</text>
</comment>
<dbReference type="Pfam" id="PF00196">
    <property type="entry name" value="GerE"/>
    <property type="match status" value="1"/>
</dbReference>
<keyword evidence="3" id="KW-0804">Transcription</keyword>
<evidence type="ECO:0000256" key="2">
    <source>
        <dbReference type="ARBA" id="ARBA00023125"/>
    </source>
</evidence>
<reference evidence="5 6" key="1">
    <citation type="submission" date="2019-01" db="EMBL/GenBank/DDBJ databases">
        <title>Novel species of Nocardioides.</title>
        <authorList>
            <person name="Liu Q."/>
            <person name="X Y.-H."/>
        </authorList>
    </citation>
    <scope>NUCLEOTIDE SEQUENCE [LARGE SCALE GENOMIC DNA]</scope>
    <source>
        <strain evidence="5 6">HLT2-9</strain>
    </source>
</reference>
<dbReference type="OrthoDB" id="27092at2"/>
<dbReference type="InterPro" id="IPR036388">
    <property type="entry name" value="WH-like_DNA-bd_sf"/>
</dbReference>
<dbReference type="PANTHER" id="PTHR44688:SF16">
    <property type="entry name" value="DNA-BINDING TRANSCRIPTIONAL ACTIVATOR DEVR_DOSR"/>
    <property type="match status" value="1"/>
</dbReference>
<protein>
    <submittedName>
        <fullName evidence="5">Helix-turn-helix transcriptional regulator</fullName>
    </submittedName>
</protein>
<dbReference type="SUPFAM" id="SSF46894">
    <property type="entry name" value="C-terminal effector domain of the bipartite response regulators"/>
    <property type="match status" value="1"/>
</dbReference>
<proteinExistence type="predicted"/>
<sequence>MEAPADALEAGRRALALAQWALARESFETVLVADDSAEAREGLGLALWFLGDVAAAIDSRSRAFELYAEAGRCGDAARTAVWVSHQHVVGGRTSAARGWLGRAERVLDAESECEGHGWVAVEKARHATDLEERIAHGLRAVDIARRFHAGDLAIFALSVVGRARVEAGHVEDGLLLLEEAMAGATGGQVGNVHTLAEAYCNLILASTSAGDWVRANEWCQHVDAFARTHTAAPLFGTCRGVHADVLFATGHWVEAEQALDTSLVTLEGCLPALAEPSVTSLAELRLGQDRLDEAEALLAGREESPSALRVLALLRLAQHRPETAVVLLERALRQAAGGVVGRARVLLTLVEARVELADLTGARAAAQELTELAHASGISVATAQAELAHGRIAHAEGRTTDAAERARAALSGFSDLAMPVDAAEARLHLARALLDDAPDVSEDEARTALAVFERLGAIRSAEAAHAFLGTAGAAGSRARHLAPLTPREQEVLELIAQGLSNAAIATSLVISEKTAGHHVSHILTKLGVHNRTEAAARLNRR</sequence>
<dbReference type="CDD" id="cd06170">
    <property type="entry name" value="LuxR_C_like"/>
    <property type="match status" value="1"/>
</dbReference>
<evidence type="ECO:0000256" key="1">
    <source>
        <dbReference type="ARBA" id="ARBA00023015"/>
    </source>
</evidence>
<dbReference type="Proteomes" id="UP000291101">
    <property type="component" value="Unassembled WGS sequence"/>
</dbReference>
<keyword evidence="6" id="KW-1185">Reference proteome</keyword>
<dbReference type="InterPro" id="IPR011990">
    <property type="entry name" value="TPR-like_helical_dom_sf"/>
</dbReference>
<dbReference type="InterPro" id="IPR000792">
    <property type="entry name" value="Tscrpt_reg_LuxR_C"/>
</dbReference>
<accession>A0A4V1RPZ6</accession>
<dbReference type="PROSITE" id="PS50043">
    <property type="entry name" value="HTH_LUXR_2"/>
    <property type="match status" value="1"/>
</dbReference>
<dbReference type="Gene3D" id="1.10.10.10">
    <property type="entry name" value="Winged helix-like DNA-binding domain superfamily/Winged helix DNA-binding domain"/>
    <property type="match status" value="1"/>
</dbReference>
<evidence type="ECO:0000256" key="3">
    <source>
        <dbReference type="ARBA" id="ARBA00023163"/>
    </source>
</evidence>
<dbReference type="PRINTS" id="PR00038">
    <property type="entry name" value="HTHLUXR"/>
</dbReference>
<evidence type="ECO:0000313" key="5">
    <source>
        <dbReference type="EMBL" id="RYC11087.1"/>
    </source>
</evidence>
<dbReference type="SUPFAM" id="SSF48452">
    <property type="entry name" value="TPR-like"/>
    <property type="match status" value="3"/>
</dbReference>
<evidence type="ECO:0000259" key="4">
    <source>
        <dbReference type="PROSITE" id="PS50043"/>
    </source>
</evidence>
<dbReference type="AlphaFoldDB" id="A0A4V1RPZ6"/>
<feature type="domain" description="HTH luxR-type" evidence="4">
    <location>
        <begin position="477"/>
        <end position="541"/>
    </location>
</feature>
<dbReference type="PANTHER" id="PTHR44688">
    <property type="entry name" value="DNA-BINDING TRANSCRIPTIONAL ACTIVATOR DEVR_DOSR"/>
    <property type="match status" value="1"/>
</dbReference>
<organism evidence="5 6">
    <name type="scientific">Nocardioides zhouii</name>
    <dbReference type="NCBI Taxonomy" id="1168729"/>
    <lineage>
        <taxon>Bacteria</taxon>
        <taxon>Bacillati</taxon>
        <taxon>Actinomycetota</taxon>
        <taxon>Actinomycetes</taxon>
        <taxon>Propionibacteriales</taxon>
        <taxon>Nocardioidaceae</taxon>
        <taxon>Nocardioides</taxon>
    </lineage>
</organism>
<keyword evidence="2" id="KW-0238">DNA-binding</keyword>
<dbReference type="GO" id="GO:0003677">
    <property type="term" value="F:DNA binding"/>
    <property type="evidence" value="ECO:0007669"/>
    <property type="project" value="UniProtKB-KW"/>
</dbReference>
<dbReference type="EMBL" id="SDWV01000009">
    <property type="protein sequence ID" value="RYC11087.1"/>
    <property type="molecule type" value="Genomic_DNA"/>
</dbReference>
<keyword evidence="1" id="KW-0805">Transcription regulation</keyword>
<gene>
    <name evidence="5" type="ORF">EUA94_10760</name>
</gene>
<dbReference type="Gene3D" id="1.25.40.10">
    <property type="entry name" value="Tetratricopeptide repeat domain"/>
    <property type="match status" value="1"/>
</dbReference>
<name>A0A4V1RPZ6_9ACTN</name>
<evidence type="ECO:0000313" key="6">
    <source>
        <dbReference type="Proteomes" id="UP000291101"/>
    </source>
</evidence>
<dbReference type="RefSeq" id="WP_129426878.1">
    <property type="nucleotide sequence ID" value="NZ_SDWV01000009.1"/>
</dbReference>
<dbReference type="SMART" id="SM00421">
    <property type="entry name" value="HTH_LUXR"/>
    <property type="match status" value="1"/>
</dbReference>
<dbReference type="InterPro" id="IPR016032">
    <property type="entry name" value="Sig_transdc_resp-reg_C-effctor"/>
</dbReference>